<gene>
    <name evidence="2" type="ORF">SAMN05443638_1396</name>
</gene>
<dbReference type="AlphaFoldDB" id="A0A1M4Z7U5"/>
<sequence>MPASAALTEVKLSIEVNLGQDDKGKDINKKTKFGDVRLDILDDDFYAAGESISGLLKGTLTRIQKEESSLVTNLE</sequence>
<dbReference type="STRING" id="1533.SAMN05443638_1396"/>
<protein>
    <recommendedName>
        <fullName evidence="1">DUF1659 domain-containing protein</fullName>
    </recommendedName>
</protein>
<reference evidence="2 3" key="1">
    <citation type="submission" date="2016-11" db="EMBL/GenBank/DDBJ databases">
        <authorList>
            <person name="Jaros S."/>
            <person name="Januszkiewicz K."/>
            <person name="Wedrychowicz H."/>
        </authorList>
    </citation>
    <scope>NUCLEOTIDE SEQUENCE [LARGE SCALE GENOMIC DNA]</scope>
    <source>
        <strain evidence="2 3">DSM 2631</strain>
    </source>
</reference>
<dbReference type="RefSeq" id="WP_072897704.1">
    <property type="nucleotide sequence ID" value="NZ_FQVM01000039.1"/>
</dbReference>
<evidence type="ECO:0000313" key="3">
    <source>
        <dbReference type="Proteomes" id="UP000184035"/>
    </source>
</evidence>
<name>A0A1M4Z7U5_9CLOT</name>
<accession>A0A1M4Z7U5</accession>
<dbReference type="Proteomes" id="UP000184035">
    <property type="component" value="Unassembled WGS sequence"/>
</dbReference>
<feature type="domain" description="DUF1659" evidence="1">
    <location>
        <begin position="5"/>
        <end position="73"/>
    </location>
</feature>
<dbReference type="Pfam" id="PF07872">
    <property type="entry name" value="DUF1659"/>
    <property type="match status" value="1"/>
</dbReference>
<keyword evidence="3" id="KW-1185">Reference proteome</keyword>
<dbReference type="InterPro" id="IPR012454">
    <property type="entry name" value="DUF1659"/>
</dbReference>
<dbReference type="OrthoDB" id="1918030at2"/>
<proteinExistence type="predicted"/>
<dbReference type="EMBL" id="FQVM01000039">
    <property type="protein sequence ID" value="SHF14143.1"/>
    <property type="molecule type" value="Genomic_DNA"/>
</dbReference>
<evidence type="ECO:0000259" key="1">
    <source>
        <dbReference type="Pfam" id="PF07872"/>
    </source>
</evidence>
<evidence type="ECO:0000313" key="2">
    <source>
        <dbReference type="EMBL" id="SHF14143.1"/>
    </source>
</evidence>
<organism evidence="2 3">
    <name type="scientific">Clostridium fallax</name>
    <dbReference type="NCBI Taxonomy" id="1533"/>
    <lineage>
        <taxon>Bacteria</taxon>
        <taxon>Bacillati</taxon>
        <taxon>Bacillota</taxon>
        <taxon>Clostridia</taxon>
        <taxon>Eubacteriales</taxon>
        <taxon>Clostridiaceae</taxon>
        <taxon>Clostridium</taxon>
    </lineage>
</organism>